<gene>
    <name evidence="2" type="ORF">ACG04Q_07515</name>
</gene>
<dbReference type="EMBL" id="JBIGHX010000002">
    <property type="protein sequence ID" value="MFG6461414.1"/>
    <property type="molecule type" value="Genomic_DNA"/>
</dbReference>
<organism evidence="2 3">
    <name type="scientific">Pelomonas lactea</name>
    <dbReference type="NCBI Taxonomy" id="3299030"/>
    <lineage>
        <taxon>Bacteria</taxon>
        <taxon>Pseudomonadati</taxon>
        <taxon>Pseudomonadota</taxon>
        <taxon>Betaproteobacteria</taxon>
        <taxon>Burkholderiales</taxon>
        <taxon>Sphaerotilaceae</taxon>
        <taxon>Roseateles</taxon>
    </lineage>
</organism>
<name>A0ABW7GHI9_9BURK</name>
<evidence type="ECO:0000313" key="2">
    <source>
        <dbReference type="EMBL" id="MFG6461414.1"/>
    </source>
</evidence>
<protein>
    <submittedName>
        <fullName evidence="2">DUF4157 domain-containing protein</fullName>
    </submittedName>
</protein>
<dbReference type="Proteomes" id="UP001606302">
    <property type="component" value="Unassembled WGS sequence"/>
</dbReference>
<dbReference type="InterPro" id="IPR025295">
    <property type="entry name" value="eCIS_core_dom"/>
</dbReference>
<evidence type="ECO:0000259" key="1">
    <source>
        <dbReference type="Pfam" id="PF13699"/>
    </source>
</evidence>
<evidence type="ECO:0000313" key="3">
    <source>
        <dbReference type="Proteomes" id="UP001606302"/>
    </source>
</evidence>
<accession>A0ABW7GHI9</accession>
<proteinExistence type="predicted"/>
<feature type="domain" description="eCIS core" evidence="1">
    <location>
        <begin position="2"/>
        <end position="52"/>
    </location>
</feature>
<keyword evidence="3" id="KW-1185">Reference proteome</keyword>
<comment type="caution">
    <text evidence="2">The sequence shown here is derived from an EMBL/GenBank/DDBJ whole genome shotgun (WGS) entry which is preliminary data.</text>
</comment>
<reference evidence="2 3" key="1">
    <citation type="submission" date="2024-08" db="EMBL/GenBank/DDBJ databases">
        <authorList>
            <person name="Lu H."/>
        </authorList>
    </citation>
    <scope>NUCLEOTIDE SEQUENCE [LARGE SCALE GENOMIC DNA]</scope>
    <source>
        <strain evidence="2 3">DXS20W</strain>
    </source>
</reference>
<sequence length="84" mass="9422">MNLDHVRVHYNSPRPAQLDAQAYVQGTDIHLAPGQQRQLPHEVWHVVQQAQGRVSPSGRSHIGLSADADALQLEREMLARRTPL</sequence>
<dbReference type="RefSeq" id="WP_394510270.1">
    <property type="nucleotide sequence ID" value="NZ_JBIGHX010000002.1"/>
</dbReference>
<dbReference type="Pfam" id="PF13699">
    <property type="entry name" value="eCIS_core"/>
    <property type="match status" value="1"/>
</dbReference>